<gene>
    <name evidence="1" type="ORF">LITE_LOCUS12332</name>
    <name evidence="2" type="ORF">LITE_LOCUS12353</name>
</gene>
<evidence type="ECO:0008006" key="4">
    <source>
        <dbReference type="Google" id="ProtNLM"/>
    </source>
</evidence>
<keyword evidence="3" id="KW-1185">Reference proteome</keyword>
<dbReference type="Proteomes" id="UP001154282">
    <property type="component" value="Unassembled WGS sequence"/>
</dbReference>
<dbReference type="EMBL" id="CAMGYJ010000004">
    <property type="protein sequence ID" value="CAI0404192.1"/>
    <property type="molecule type" value="Genomic_DNA"/>
</dbReference>
<dbReference type="AlphaFoldDB" id="A0AAV0J3J6"/>
<evidence type="ECO:0000313" key="1">
    <source>
        <dbReference type="EMBL" id="CAI0404113.1"/>
    </source>
</evidence>
<dbReference type="EMBL" id="CAMGYJ010000004">
    <property type="protein sequence ID" value="CAI0404113.1"/>
    <property type="molecule type" value="Genomic_DNA"/>
</dbReference>
<sequence>MSILTVARPVTSHNCLSLFPLATLAYFAPSAIARVGHRVSDRDRSLRHCPISLRTLLFFICFAKPPDQFQHPISAAAPLKLFYLTH</sequence>
<proteinExistence type="predicted"/>
<evidence type="ECO:0000313" key="2">
    <source>
        <dbReference type="EMBL" id="CAI0404192.1"/>
    </source>
</evidence>
<comment type="caution">
    <text evidence="2">The sequence shown here is derived from an EMBL/GenBank/DDBJ whole genome shotgun (WGS) entry which is preliminary data.</text>
</comment>
<reference evidence="2" key="1">
    <citation type="submission" date="2022-08" db="EMBL/GenBank/DDBJ databases">
        <authorList>
            <person name="Gutierrez-Valencia J."/>
        </authorList>
    </citation>
    <scope>NUCLEOTIDE SEQUENCE</scope>
</reference>
<organism evidence="2 3">
    <name type="scientific">Linum tenue</name>
    <dbReference type="NCBI Taxonomy" id="586396"/>
    <lineage>
        <taxon>Eukaryota</taxon>
        <taxon>Viridiplantae</taxon>
        <taxon>Streptophyta</taxon>
        <taxon>Embryophyta</taxon>
        <taxon>Tracheophyta</taxon>
        <taxon>Spermatophyta</taxon>
        <taxon>Magnoliopsida</taxon>
        <taxon>eudicotyledons</taxon>
        <taxon>Gunneridae</taxon>
        <taxon>Pentapetalae</taxon>
        <taxon>rosids</taxon>
        <taxon>fabids</taxon>
        <taxon>Malpighiales</taxon>
        <taxon>Linaceae</taxon>
        <taxon>Linum</taxon>
    </lineage>
</organism>
<protein>
    <recommendedName>
        <fullName evidence="4">Secreted protein</fullName>
    </recommendedName>
</protein>
<accession>A0AAV0J3J6</accession>
<name>A0AAV0J3J6_9ROSI</name>
<evidence type="ECO:0000313" key="3">
    <source>
        <dbReference type="Proteomes" id="UP001154282"/>
    </source>
</evidence>